<dbReference type="Proteomes" id="UP001315686">
    <property type="component" value="Unassembled WGS sequence"/>
</dbReference>
<protein>
    <submittedName>
        <fullName evidence="1">Uncharacterized protein</fullName>
    </submittedName>
</protein>
<comment type="caution">
    <text evidence="1">The sequence shown here is derived from an EMBL/GenBank/DDBJ whole genome shotgun (WGS) entry which is preliminary data.</text>
</comment>
<dbReference type="InterPro" id="IPR036661">
    <property type="entry name" value="Luciferase-like_sf"/>
</dbReference>
<sequence>MAKRLGFCEFYAPAPTTQPGTQAAWSQSPEQAELLSVLPDFPEPPSPRIVCDQGVERPGAPVTEPIAQAAPSQTAAEIRRNAGRGLPQFSPSWLTRSELAEHWAAHVAGSTNAGLRARPEDWRVARTVLICEDPARAEAAIKSGSSPCRAYYKRILGAGADDAAIDRLIDASAIYGTLPRVLEALKNLASTSAPFGTLTVLDHNWADAALGRNSLMSLANAAYPLFRRGSIAS</sequence>
<accession>A0AAP2G889</accession>
<dbReference type="EMBL" id="JADQAZ010000001">
    <property type="protein sequence ID" value="MBT0957239.1"/>
    <property type="molecule type" value="Genomic_DNA"/>
</dbReference>
<name>A0AAP2G889_9RHOB</name>
<dbReference type="GO" id="GO:0016705">
    <property type="term" value="F:oxidoreductase activity, acting on paired donors, with incorporation or reduction of molecular oxygen"/>
    <property type="evidence" value="ECO:0007669"/>
    <property type="project" value="InterPro"/>
</dbReference>
<gene>
    <name evidence="1" type="ORF">IV417_07575</name>
</gene>
<dbReference type="RefSeq" id="WP_327793415.1">
    <property type="nucleotide sequence ID" value="NZ_JADQAZ010000001.1"/>
</dbReference>
<keyword evidence="2" id="KW-1185">Reference proteome</keyword>
<evidence type="ECO:0000313" key="2">
    <source>
        <dbReference type="Proteomes" id="UP001315686"/>
    </source>
</evidence>
<organism evidence="1 2">
    <name type="scientific">Harenicola maris</name>
    <dbReference type="NCBI Taxonomy" id="2841044"/>
    <lineage>
        <taxon>Bacteria</taxon>
        <taxon>Pseudomonadati</taxon>
        <taxon>Pseudomonadota</taxon>
        <taxon>Alphaproteobacteria</taxon>
        <taxon>Rhodobacterales</taxon>
        <taxon>Paracoccaceae</taxon>
        <taxon>Harenicola</taxon>
    </lineage>
</organism>
<dbReference type="AlphaFoldDB" id="A0AAP2G889"/>
<dbReference type="Gene3D" id="3.20.20.30">
    <property type="entry name" value="Luciferase-like domain"/>
    <property type="match status" value="1"/>
</dbReference>
<evidence type="ECO:0000313" key="1">
    <source>
        <dbReference type="EMBL" id="MBT0957239.1"/>
    </source>
</evidence>
<proteinExistence type="predicted"/>
<dbReference type="SUPFAM" id="SSF51679">
    <property type="entry name" value="Bacterial luciferase-like"/>
    <property type="match status" value="1"/>
</dbReference>
<reference evidence="1 2" key="1">
    <citation type="journal article" date="2021" name="Arch. Microbiol.">
        <title>Harenicola maris gen. nov., sp. nov. isolated from the Sea of Japan shallow sediments.</title>
        <authorList>
            <person name="Romanenko L.A."/>
            <person name="Kurilenko V.V."/>
            <person name="Chernysheva N.Y."/>
            <person name="Tekutyeva L.A."/>
            <person name="Velansky P.V."/>
            <person name="Svetashev V.I."/>
            <person name="Isaeva M.P."/>
        </authorList>
    </citation>
    <scope>NUCLEOTIDE SEQUENCE [LARGE SCALE GENOMIC DNA]</scope>
    <source>
        <strain evidence="1 2">KMM 3653</strain>
    </source>
</reference>